<sequence>MIRKSRAMRIDFAPRSLRRTLFHTHPALLALGFLGVLLCAGAVTTATRLADDRRDRAQQMQHVQERAAAMSARPAQVATVATVAIPEAQAAFVNGAIGQLNLPWRALQDAVASATPSSIALVALEPDARKQVLKITAEAKSSDDMVDYVAQLKQQEAFSAVALTRHDVQEADPSRPLRFQLEATWVTR</sequence>
<name>A0A1E7X101_9BURK</name>
<dbReference type="InterPro" id="IPR007813">
    <property type="entry name" value="PilN"/>
</dbReference>
<proteinExistence type="predicted"/>
<reference evidence="2" key="1">
    <citation type="journal article" date="2016" name="Front. Microbiol.">
        <title>Molecular Keys to the Janthinobacterium and Duganella spp. Interaction with the Plant Pathogen Fusarium graminearum.</title>
        <authorList>
            <person name="Haack F.S."/>
            <person name="Poehlein A."/>
            <person name="Kroger C."/>
            <person name="Voigt C.A."/>
            <person name="Piepenbring M."/>
            <person name="Bode H.B."/>
            <person name="Daniel R."/>
            <person name="Schafer W."/>
            <person name="Streit W.R."/>
        </authorList>
    </citation>
    <scope>NUCLEOTIDE SEQUENCE [LARGE SCALE GENOMIC DNA]</scope>
    <source>
        <strain evidence="2">T54</strain>
    </source>
</reference>
<dbReference type="EMBL" id="LROM01000065">
    <property type="protein sequence ID" value="OFA05980.1"/>
    <property type="molecule type" value="Genomic_DNA"/>
</dbReference>
<keyword evidence="2" id="KW-1185">Reference proteome</keyword>
<evidence type="ECO:0000313" key="2">
    <source>
        <dbReference type="Proteomes" id="UP000175989"/>
    </source>
</evidence>
<protein>
    <recommendedName>
        <fullName evidence="3">Fimbrial assembly protein (PilN)</fullName>
    </recommendedName>
</protein>
<dbReference type="Proteomes" id="UP000175989">
    <property type="component" value="Unassembled WGS sequence"/>
</dbReference>
<evidence type="ECO:0000313" key="1">
    <source>
        <dbReference type="EMBL" id="OFA05980.1"/>
    </source>
</evidence>
<organism evidence="1 2">
    <name type="scientific">Duganella phyllosphaerae</name>
    <dbReference type="NCBI Taxonomy" id="762836"/>
    <lineage>
        <taxon>Bacteria</taxon>
        <taxon>Pseudomonadati</taxon>
        <taxon>Pseudomonadota</taxon>
        <taxon>Betaproteobacteria</taxon>
        <taxon>Burkholderiales</taxon>
        <taxon>Oxalobacteraceae</taxon>
        <taxon>Telluria group</taxon>
        <taxon>Duganella</taxon>
    </lineage>
</organism>
<accession>A0A1E7X101</accession>
<evidence type="ECO:0008006" key="3">
    <source>
        <dbReference type="Google" id="ProtNLM"/>
    </source>
</evidence>
<dbReference type="Pfam" id="PF05137">
    <property type="entry name" value="PilN"/>
    <property type="match status" value="1"/>
</dbReference>
<gene>
    <name evidence="1" type="ORF">DUPY_14620</name>
</gene>
<dbReference type="PATRIC" id="fig|762836.4.peg.1528"/>
<dbReference type="RefSeq" id="WP_229255271.1">
    <property type="nucleotide sequence ID" value="NZ_LROM01000065.1"/>
</dbReference>
<comment type="caution">
    <text evidence="1">The sequence shown here is derived from an EMBL/GenBank/DDBJ whole genome shotgun (WGS) entry which is preliminary data.</text>
</comment>
<dbReference type="AlphaFoldDB" id="A0A1E7X101"/>